<keyword evidence="4" id="KW-1185">Reference proteome</keyword>
<evidence type="ECO:0000313" key="4">
    <source>
        <dbReference type="Proteomes" id="UP000054302"/>
    </source>
</evidence>
<organism evidence="3 4">
    <name type="scientific">Exophiala mesophila</name>
    <name type="common">Black yeast-like fungus</name>
    <dbReference type="NCBI Taxonomy" id="212818"/>
    <lineage>
        <taxon>Eukaryota</taxon>
        <taxon>Fungi</taxon>
        <taxon>Dikarya</taxon>
        <taxon>Ascomycota</taxon>
        <taxon>Pezizomycotina</taxon>
        <taxon>Eurotiomycetes</taxon>
        <taxon>Chaetothyriomycetidae</taxon>
        <taxon>Chaetothyriales</taxon>
        <taxon>Herpotrichiellaceae</taxon>
        <taxon>Exophiala</taxon>
    </lineage>
</organism>
<dbReference type="OrthoDB" id="4157274at2759"/>
<feature type="compositionally biased region" description="Basic residues" evidence="1">
    <location>
        <begin position="35"/>
        <end position="58"/>
    </location>
</feature>
<feature type="chain" id="PRO_5002246382" description="Apple domain-containing protein" evidence="2">
    <location>
        <begin position="23"/>
        <end position="201"/>
    </location>
</feature>
<dbReference type="VEuPathDB" id="FungiDB:PV10_08705"/>
<accession>A0A0D1XLP8</accession>
<evidence type="ECO:0000256" key="2">
    <source>
        <dbReference type="SAM" id="SignalP"/>
    </source>
</evidence>
<evidence type="ECO:0000313" key="3">
    <source>
        <dbReference type="EMBL" id="KIV89101.1"/>
    </source>
</evidence>
<dbReference type="AlphaFoldDB" id="A0A0D1XLP8"/>
<keyword evidence="2" id="KW-0732">Signal</keyword>
<dbReference type="EMBL" id="KN847525">
    <property type="protein sequence ID" value="KIV89101.1"/>
    <property type="molecule type" value="Genomic_DNA"/>
</dbReference>
<proteinExistence type="predicted"/>
<dbReference type="HOGENOM" id="CLU_1360414_0_0_1"/>
<gene>
    <name evidence="3" type="ORF">PV10_08705</name>
</gene>
<name>A0A0D1XLP8_EXOME</name>
<dbReference type="RefSeq" id="XP_016220675.1">
    <property type="nucleotide sequence ID" value="XM_016373764.1"/>
</dbReference>
<dbReference type="Proteomes" id="UP000054302">
    <property type="component" value="Unassembled WGS sequence"/>
</dbReference>
<evidence type="ECO:0000256" key="1">
    <source>
        <dbReference type="SAM" id="MobiDB-lite"/>
    </source>
</evidence>
<reference evidence="3 4" key="1">
    <citation type="submission" date="2015-01" db="EMBL/GenBank/DDBJ databases">
        <title>The Genome Sequence of Exophiala mesophila CBS40295.</title>
        <authorList>
            <consortium name="The Broad Institute Genomics Platform"/>
            <person name="Cuomo C."/>
            <person name="de Hoog S."/>
            <person name="Gorbushina A."/>
            <person name="Stielow B."/>
            <person name="Teixiera M."/>
            <person name="Abouelleil A."/>
            <person name="Chapman S.B."/>
            <person name="Priest M."/>
            <person name="Young S.K."/>
            <person name="Wortman J."/>
            <person name="Nusbaum C."/>
            <person name="Birren B."/>
        </authorList>
    </citation>
    <scope>NUCLEOTIDE SEQUENCE [LARGE SCALE GENOMIC DNA]</scope>
    <source>
        <strain evidence="3 4">CBS 40295</strain>
    </source>
</reference>
<sequence length="201" mass="22247">MFSCVIVIILGLLLDLLGVAIAASATPGWEISPRGRSRAPARLSSKRNRRQKGWKKFPRRQETPTTTTTLAICDENDGSFYLGPQNYTYQLQCKTEYEGVKIGVQNTDNFEDCIGACIDHNIVNGVGTCLGATFDDHNVLNTCILWSDVSEILLVEEDEGQSSKYKMPVLVIGTCGKDRALSVNGSTVLIYHFQILQTLHF</sequence>
<feature type="signal peptide" evidence="2">
    <location>
        <begin position="1"/>
        <end position="22"/>
    </location>
</feature>
<protein>
    <recommendedName>
        <fullName evidence="5">Apple domain-containing protein</fullName>
    </recommendedName>
</protein>
<feature type="region of interest" description="Disordered" evidence="1">
    <location>
        <begin position="31"/>
        <end position="65"/>
    </location>
</feature>
<evidence type="ECO:0008006" key="5">
    <source>
        <dbReference type="Google" id="ProtNLM"/>
    </source>
</evidence>
<dbReference type="GeneID" id="27326550"/>